<organism evidence="1 2">
    <name type="scientific">Tritrichomonas musculus</name>
    <dbReference type="NCBI Taxonomy" id="1915356"/>
    <lineage>
        <taxon>Eukaryota</taxon>
        <taxon>Metamonada</taxon>
        <taxon>Parabasalia</taxon>
        <taxon>Tritrichomonadida</taxon>
        <taxon>Tritrichomonadidae</taxon>
        <taxon>Tritrichomonas</taxon>
    </lineage>
</organism>
<proteinExistence type="predicted"/>
<dbReference type="EMBL" id="JAPFFF010000003">
    <property type="protein sequence ID" value="KAK8895032.1"/>
    <property type="molecule type" value="Genomic_DNA"/>
</dbReference>
<sequence length="112" mass="12994">MFFQPVVTLHDKFEVVANDHLTQTLIAQTLSDYNLRNALVFVRETCLTSCHNIPYQPFVNKLFYKHRSLLSLNLVKEEIGQDRRAVSILHPLFNELVLKIGKDNKEFIALLP</sequence>
<accession>A0ABR2KVU6</accession>
<reference evidence="1 2" key="1">
    <citation type="submission" date="2024-04" db="EMBL/GenBank/DDBJ databases">
        <title>Tritrichomonas musculus Genome.</title>
        <authorList>
            <person name="Alves-Ferreira E."/>
            <person name="Grigg M."/>
            <person name="Lorenzi H."/>
            <person name="Galac M."/>
        </authorList>
    </citation>
    <scope>NUCLEOTIDE SEQUENCE [LARGE SCALE GENOMIC DNA]</scope>
    <source>
        <strain evidence="1 2">EAF2021</strain>
    </source>
</reference>
<name>A0ABR2KVU6_9EUKA</name>
<protein>
    <submittedName>
        <fullName evidence="1">Uncharacterized protein</fullName>
    </submittedName>
</protein>
<dbReference type="Proteomes" id="UP001470230">
    <property type="component" value="Unassembled WGS sequence"/>
</dbReference>
<gene>
    <name evidence="1" type="ORF">M9Y10_023474</name>
</gene>
<evidence type="ECO:0000313" key="2">
    <source>
        <dbReference type="Proteomes" id="UP001470230"/>
    </source>
</evidence>
<keyword evidence="2" id="KW-1185">Reference proteome</keyword>
<comment type="caution">
    <text evidence="1">The sequence shown here is derived from an EMBL/GenBank/DDBJ whole genome shotgun (WGS) entry which is preliminary data.</text>
</comment>
<evidence type="ECO:0000313" key="1">
    <source>
        <dbReference type="EMBL" id="KAK8895032.1"/>
    </source>
</evidence>